<reference evidence="2" key="1">
    <citation type="journal article" date="2019" name="Int. J. Syst. Evol. Microbiol.">
        <title>The Global Catalogue of Microorganisms (GCM) 10K type strain sequencing project: providing services to taxonomists for standard genome sequencing and annotation.</title>
        <authorList>
            <consortium name="The Broad Institute Genomics Platform"/>
            <consortium name="The Broad Institute Genome Sequencing Center for Infectious Disease"/>
            <person name="Wu L."/>
            <person name="Ma J."/>
        </authorList>
    </citation>
    <scope>NUCLEOTIDE SEQUENCE [LARGE SCALE GENOMIC DNA]</scope>
    <source>
        <strain evidence="2">CCUG 49018</strain>
    </source>
</reference>
<dbReference type="EMBL" id="JBHTMB010000129">
    <property type="protein sequence ID" value="MFD1234445.1"/>
    <property type="molecule type" value="Genomic_DNA"/>
</dbReference>
<evidence type="ECO:0000313" key="1">
    <source>
        <dbReference type="EMBL" id="MFD1234445.1"/>
    </source>
</evidence>
<protein>
    <submittedName>
        <fullName evidence="1">Pyridoxamine 5'-phosphate oxidase family protein</fullName>
    </submittedName>
</protein>
<organism evidence="1 2">
    <name type="scientific">Pseudonocardia benzenivorans</name>
    <dbReference type="NCBI Taxonomy" id="228005"/>
    <lineage>
        <taxon>Bacteria</taxon>
        <taxon>Bacillati</taxon>
        <taxon>Actinomycetota</taxon>
        <taxon>Actinomycetes</taxon>
        <taxon>Pseudonocardiales</taxon>
        <taxon>Pseudonocardiaceae</taxon>
        <taxon>Pseudonocardia</taxon>
    </lineage>
</organism>
<proteinExistence type="predicted"/>
<dbReference type="Gene3D" id="2.30.110.10">
    <property type="entry name" value="Electron Transport, Fmn-binding Protein, Chain A"/>
    <property type="match status" value="1"/>
</dbReference>
<dbReference type="PANTHER" id="PTHR42815">
    <property type="entry name" value="FAD-BINDING, PUTATIVE (AFU_ORTHOLOGUE AFUA_6G07600)-RELATED"/>
    <property type="match status" value="1"/>
</dbReference>
<comment type="caution">
    <text evidence="1">The sequence shown here is derived from an EMBL/GenBank/DDBJ whole genome shotgun (WGS) entry which is preliminary data.</text>
</comment>
<gene>
    <name evidence="1" type="ORF">ACFQ34_14235</name>
</gene>
<sequence length="304" mass="31706">MAGHGFHAGEVAVQQRAGVSGDAARLAGMLAAPDLRGGAERFLADRTFAALTARDAGRRLWISPLTGDPGFLEVADETTLRVHGRPAAGDPLHDVPAGQAVGLIAVDFARRRRIRVNGTLAVSGAAGLVVEAEQAFGNCPQYIQQRVLDTTAHVGSSGAVRRGVALGDADVALVRNADTFLLGTTHPDRGSDASHRGGAPGFVRVENAHELWWPDYPGNNLFNSLGNIAVDPAAALLFLDFAAGTTLHLSGTAVIDWEGLPEPAADDRTGRRVRFTVEATASGSTSVHADDVVASPWNPPLTAP</sequence>
<evidence type="ECO:0000313" key="2">
    <source>
        <dbReference type="Proteomes" id="UP001597182"/>
    </source>
</evidence>
<dbReference type="Proteomes" id="UP001597182">
    <property type="component" value="Unassembled WGS sequence"/>
</dbReference>
<dbReference type="PANTHER" id="PTHR42815:SF2">
    <property type="entry name" value="FAD-BINDING, PUTATIVE (AFU_ORTHOLOGUE AFUA_6G07600)-RELATED"/>
    <property type="match status" value="1"/>
</dbReference>
<accession>A0ABW3VI75</accession>
<keyword evidence="2" id="KW-1185">Reference proteome</keyword>
<dbReference type="InterPro" id="IPR012349">
    <property type="entry name" value="Split_barrel_FMN-bd"/>
</dbReference>
<dbReference type="SUPFAM" id="SSF50475">
    <property type="entry name" value="FMN-binding split barrel"/>
    <property type="match status" value="1"/>
</dbReference>
<dbReference type="RefSeq" id="WP_339122732.1">
    <property type="nucleotide sequence ID" value="NZ_BAABKS010000035.1"/>
</dbReference>
<name>A0ABW3VI75_9PSEU</name>